<feature type="compositionally biased region" description="Basic and acidic residues" evidence="1">
    <location>
        <begin position="429"/>
        <end position="442"/>
    </location>
</feature>
<dbReference type="EMBL" id="MLFT02000009">
    <property type="protein sequence ID" value="PHT39456.1"/>
    <property type="molecule type" value="Genomic_DNA"/>
</dbReference>
<reference evidence="3" key="2">
    <citation type="journal article" date="2017" name="J. Anim. Genet.">
        <title>Multiple reference genome sequences of hot pepper reveal the massive evolution of plant disease resistance genes by retroduplication.</title>
        <authorList>
            <person name="Kim S."/>
            <person name="Park J."/>
            <person name="Yeom S.-I."/>
            <person name="Kim Y.-M."/>
            <person name="Seo E."/>
            <person name="Kim K.-T."/>
            <person name="Kim M.-S."/>
            <person name="Lee J.M."/>
            <person name="Cheong K."/>
            <person name="Shin H.-S."/>
            <person name="Kim S.-B."/>
            <person name="Han K."/>
            <person name="Lee J."/>
            <person name="Park M."/>
            <person name="Lee H.-A."/>
            <person name="Lee H.-Y."/>
            <person name="Lee Y."/>
            <person name="Oh S."/>
            <person name="Lee J.H."/>
            <person name="Choi E."/>
            <person name="Choi E."/>
            <person name="Lee S.E."/>
            <person name="Jeon J."/>
            <person name="Kim H."/>
            <person name="Choi G."/>
            <person name="Song H."/>
            <person name="Lee J."/>
            <person name="Lee S.-C."/>
            <person name="Kwon J.-K."/>
            <person name="Lee H.-Y."/>
            <person name="Koo N."/>
            <person name="Hong Y."/>
            <person name="Kim R.W."/>
            <person name="Kang W.-H."/>
            <person name="Huh J.H."/>
            <person name="Kang B.-C."/>
            <person name="Yang T.-J."/>
            <person name="Lee Y.-H."/>
            <person name="Bennetzen J.L."/>
            <person name="Choi D."/>
        </authorList>
    </citation>
    <scope>NUCLEOTIDE SEQUENCE [LARGE SCALE GENOMIC DNA]</scope>
    <source>
        <strain evidence="3">cv. PBC81</strain>
    </source>
</reference>
<evidence type="ECO:0000313" key="3">
    <source>
        <dbReference type="Proteomes" id="UP000224567"/>
    </source>
</evidence>
<reference evidence="2 3" key="1">
    <citation type="journal article" date="2017" name="Genome Biol.">
        <title>New reference genome sequences of hot pepper reveal the massive evolution of plant disease-resistance genes by retroduplication.</title>
        <authorList>
            <person name="Kim S."/>
            <person name="Park J."/>
            <person name="Yeom S.I."/>
            <person name="Kim Y.M."/>
            <person name="Seo E."/>
            <person name="Kim K.T."/>
            <person name="Kim M.S."/>
            <person name="Lee J.M."/>
            <person name="Cheong K."/>
            <person name="Shin H.S."/>
            <person name="Kim S.B."/>
            <person name="Han K."/>
            <person name="Lee J."/>
            <person name="Park M."/>
            <person name="Lee H.A."/>
            <person name="Lee H.Y."/>
            <person name="Lee Y."/>
            <person name="Oh S."/>
            <person name="Lee J.H."/>
            <person name="Choi E."/>
            <person name="Choi E."/>
            <person name="Lee S.E."/>
            <person name="Jeon J."/>
            <person name="Kim H."/>
            <person name="Choi G."/>
            <person name="Song H."/>
            <person name="Lee J."/>
            <person name="Lee S.C."/>
            <person name="Kwon J.K."/>
            <person name="Lee H.Y."/>
            <person name="Koo N."/>
            <person name="Hong Y."/>
            <person name="Kim R.W."/>
            <person name="Kang W.H."/>
            <person name="Huh J.H."/>
            <person name="Kang B.C."/>
            <person name="Yang T.J."/>
            <person name="Lee Y.H."/>
            <person name="Bennetzen J.L."/>
            <person name="Choi D."/>
        </authorList>
    </citation>
    <scope>NUCLEOTIDE SEQUENCE [LARGE SCALE GENOMIC DNA]</scope>
    <source>
        <strain evidence="3">cv. PBC81</strain>
    </source>
</reference>
<feature type="region of interest" description="Disordered" evidence="1">
    <location>
        <begin position="407"/>
        <end position="442"/>
    </location>
</feature>
<protein>
    <submittedName>
        <fullName evidence="2">Uncharacterized protein</fullName>
    </submittedName>
</protein>
<organism evidence="2 3">
    <name type="scientific">Capsicum baccatum</name>
    <name type="common">Peruvian pepper</name>
    <dbReference type="NCBI Taxonomy" id="33114"/>
    <lineage>
        <taxon>Eukaryota</taxon>
        <taxon>Viridiplantae</taxon>
        <taxon>Streptophyta</taxon>
        <taxon>Embryophyta</taxon>
        <taxon>Tracheophyta</taxon>
        <taxon>Spermatophyta</taxon>
        <taxon>Magnoliopsida</taxon>
        <taxon>eudicotyledons</taxon>
        <taxon>Gunneridae</taxon>
        <taxon>Pentapetalae</taxon>
        <taxon>asterids</taxon>
        <taxon>lamiids</taxon>
        <taxon>Solanales</taxon>
        <taxon>Solanaceae</taxon>
        <taxon>Solanoideae</taxon>
        <taxon>Capsiceae</taxon>
        <taxon>Capsicum</taxon>
    </lineage>
</organism>
<accession>A0A2G2W2J7</accession>
<proteinExistence type="predicted"/>
<gene>
    <name evidence="2" type="ORF">CQW23_23029</name>
</gene>
<dbReference type="AlphaFoldDB" id="A0A2G2W2J7"/>
<dbReference type="Proteomes" id="UP000224567">
    <property type="component" value="Unassembled WGS sequence"/>
</dbReference>
<comment type="caution">
    <text evidence="2">The sequence shown here is derived from an EMBL/GenBank/DDBJ whole genome shotgun (WGS) entry which is preliminary data.</text>
</comment>
<keyword evidence="3" id="KW-1185">Reference proteome</keyword>
<sequence length="442" mass="51012">MVQNEIDDALHQLEMIKSEGDLSSVEVNEIEILELGLRFLRTFIKYKNVLLPDSLVKITRTAQQIVEVLDFGIIPDECRTNINEERLVSQLQEFIEGSTSSICNSELDDSDQTKYMDYLNKNLNESLRLLFGEPDPDMTKTRKILKKQLTFIQKKMRFLRYLYDTEINGYVSHEKLKGLRTRIQLMDEYVGHLYLPVLYTKDHTLVSCCLCLIVLVEIEMKKIFIGELKASKFTQSKTFRENKLPKGFSHHLHSLLRHLKNFVSARNIDVAIEFLLVFLGDMPNHVIKGKKLNEVLAKIGVVVGDILCVNKEDAIKVDHGKLNDMLKSESSSDFMMKPYIGTSDEDLSYLISVFRDVAKVYEEILKDLQKHTVKLAYEAEVFIDSILVKEMSFQNLPLKPFSVVEPSKHLPTHRRNPVNDEDIVGFENESEKNNSVSDKRYP</sequence>
<evidence type="ECO:0000256" key="1">
    <source>
        <dbReference type="SAM" id="MobiDB-lite"/>
    </source>
</evidence>
<name>A0A2G2W2J7_CAPBA</name>
<evidence type="ECO:0000313" key="2">
    <source>
        <dbReference type="EMBL" id="PHT39456.1"/>
    </source>
</evidence>
<dbReference type="OrthoDB" id="1300007at2759"/>